<feature type="transmembrane region" description="Helical" evidence="4">
    <location>
        <begin position="108"/>
        <end position="130"/>
    </location>
</feature>
<dbReference type="Pfam" id="PF00025">
    <property type="entry name" value="Arf"/>
    <property type="match status" value="1"/>
</dbReference>
<proteinExistence type="predicted"/>
<evidence type="ECO:0008006" key="7">
    <source>
        <dbReference type="Google" id="ProtNLM"/>
    </source>
</evidence>
<evidence type="ECO:0000256" key="1">
    <source>
        <dbReference type="ARBA" id="ARBA00022741"/>
    </source>
</evidence>
<dbReference type="Proteomes" id="UP000001645">
    <property type="component" value="Chromosome 4"/>
</dbReference>
<keyword evidence="6" id="KW-1185">Reference proteome</keyword>
<feature type="binding site" evidence="3">
    <location>
        <begin position="184"/>
        <end position="187"/>
    </location>
    <ligand>
        <name>GTP</name>
        <dbReference type="ChEBI" id="CHEBI:37565"/>
    </ligand>
</feature>
<dbReference type="GeneTree" id="ENSGT00940000159397"/>
<evidence type="ECO:0000313" key="5">
    <source>
        <dbReference type="Ensembl" id="ENSMGAP00000019849.1"/>
    </source>
</evidence>
<reference evidence="5" key="3">
    <citation type="submission" date="2025-09" db="UniProtKB">
        <authorList>
            <consortium name="Ensembl"/>
        </authorList>
    </citation>
    <scope>IDENTIFICATION</scope>
</reference>
<keyword evidence="4" id="KW-0472">Membrane</keyword>
<dbReference type="Ensembl" id="ENSMGAT00000035779.1">
    <property type="protein sequence ID" value="ENSMGAP00000019849.1"/>
    <property type="gene ID" value="ENSMGAG00000018170.1"/>
</dbReference>
<dbReference type="InterPro" id="IPR027417">
    <property type="entry name" value="P-loop_NTPase"/>
</dbReference>
<sequence>MRALSTLGLSFSLGNCRLLCFVRGVWRLIRWGHSHIVLRDIEPVSALPSRLRERTIENKPPELTMKRLFLSIYKPARKSDGGNKAISSLAYSRPSTLGFHARVRCLHLQVWCCLGYLVNFVLLFILPVGGSESLRSYWKMYLPKVLLLIYVVDSADHARLPVAKELLHQLIQNNSTLPVVVLANKQDLEGAYCITDIYDALALSDIGDKRKMFLLGTHVAEDGSEISSSMKDAKELIAQLVLEVQ</sequence>
<reference evidence="5 6" key="1">
    <citation type="journal article" date="2010" name="PLoS Biol.">
        <title>Multi-platform next-generation sequencing of the domestic turkey (Meleagris gallopavo): genome assembly and analysis.</title>
        <authorList>
            <person name="Dalloul R.A."/>
            <person name="Long J.A."/>
            <person name="Zimin A.V."/>
            <person name="Aslam L."/>
            <person name="Beal K."/>
            <person name="Blomberg L.A."/>
            <person name="Bouffard P."/>
            <person name="Burt D.W."/>
            <person name="Crasta O."/>
            <person name="Crooijmans R.P."/>
            <person name="Cooper K."/>
            <person name="Coulombe R.A."/>
            <person name="De S."/>
            <person name="Delany M.E."/>
            <person name="Dodgson J.B."/>
            <person name="Dong J.J."/>
            <person name="Evans C."/>
            <person name="Frederickson K.M."/>
            <person name="Flicek P."/>
            <person name="Florea L."/>
            <person name="Folkerts O."/>
            <person name="Groenen M.A."/>
            <person name="Harkins T.T."/>
            <person name="Herrero J."/>
            <person name="Hoffmann S."/>
            <person name="Megens H.J."/>
            <person name="Jiang A."/>
            <person name="de Jong P."/>
            <person name="Kaiser P."/>
            <person name="Kim H."/>
            <person name="Kim K.W."/>
            <person name="Kim S."/>
            <person name="Langenberger D."/>
            <person name="Lee M.K."/>
            <person name="Lee T."/>
            <person name="Mane S."/>
            <person name="Marcais G."/>
            <person name="Marz M."/>
            <person name="McElroy A.P."/>
            <person name="Modise T."/>
            <person name="Nefedov M."/>
            <person name="Notredame C."/>
            <person name="Paton I.R."/>
            <person name="Payne W.S."/>
            <person name="Pertea G."/>
            <person name="Prickett D."/>
            <person name="Puiu D."/>
            <person name="Qioa D."/>
            <person name="Raineri E."/>
            <person name="Ruffier M."/>
            <person name="Salzberg S.L."/>
            <person name="Schatz M.C."/>
            <person name="Scheuring C."/>
            <person name="Schmidt C.J."/>
            <person name="Schroeder S."/>
            <person name="Searle S.M."/>
            <person name="Smith E.J."/>
            <person name="Smith J."/>
            <person name="Sonstegard T.S."/>
            <person name="Stadler P.F."/>
            <person name="Tafer H."/>
            <person name="Tu Z.J."/>
            <person name="Van Tassell C.P."/>
            <person name="Vilella A.J."/>
            <person name="Williams K.P."/>
            <person name="Yorke J.A."/>
            <person name="Zhang L."/>
            <person name="Zhang H.B."/>
            <person name="Zhang X."/>
            <person name="Zhang Y."/>
            <person name="Reed K.M."/>
        </authorList>
    </citation>
    <scope>NUCLEOTIDE SEQUENCE [LARGE SCALE GENOMIC DNA]</scope>
</reference>
<accession>A0A803XK03</accession>
<dbReference type="InParanoid" id="A0A803XK03"/>
<dbReference type="PANTHER" id="PTHR46724:SF2">
    <property type="entry name" value="ADP-RIBOSYLATION FACTOR-LIKE PROTEIN 9"/>
    <property type="match status" value="1"/>
</dbReference>
<evidence type="ECO:0000256" key="2">
    <source>
        <dbReference type="ARBA" id="ARBA00023134"/>
    </source>
</evidence>
<reference evidence="5" key="2">
    <citation type="submission" date="2025-08" db="UniProtKB">
        <authorList>
            <consortium name="Ensembl"/>
        </authorList>
    </citation>
    <scope>IDENTIFICATION</scope>
</reference>
<dbReference type="InterPro" id="IPR006689">
    <property type="entry name" value="Small_GTPase_ARF/SAR"/>
</dbReference>
<dbReference type="PROSITE" id="PS51417">
    <property type="entry name" value="ARF"/>
    <property type="match status" value="1"/>
</dbReference>
<dbReference type="AlphaFoldDB" id="A0A803XK03"/>
<keyword evidence="2 3" id="KW-0342">GTP-binding</keyword>
<dbReference type="SUPFAM" id="SSF52540">
    <property type="entry name" value="P-loop containing nucleoside triphosphate hydrolases"/>
    <property type="match status" value="1"/>
</dbReference>
<keyword evidence="4" id="KW-0812">Transmembrane</keyword>
<organism evidence="5 6">
    <name type="scientific">Meleagris gallopavo</name>
    <name type="common">Wild turkey</name>
    <dbReference type="NCBI Taxonomy" id="9103"/>
    <lineage>
        <taxon>Eukaryota</taxon>
        <taxon>Metazoa</taxon>
        <taxon>Chordata</taxon>
        <taxon>Craniata</taxon>
        <taxon>Vertebrata</taxon>
        <taxon>Euteleostomi</taxon>
        <taxon>Archelosauria</taxon>
        <taxon>Archosauria</taxon>
        <taxon>Dinosauria</taxon>
        <taxon>Saurischia</taxon>
        <taxon>Theropoda</taxon>
        <taxon>Coelurosauria</taxon>
        <taxon>Aves</taxon>
        <taxon>Neognathae</taxon>
        <taxon>Galloanserae</taxon>
        <taxon>Galliformes</taxon>
        <taxon>Phasianidae</taxon>
        <taxon>Meleagridinae</taxon>
        <taxon>Meleagris</taxon>
    </lineage>
</organism>
<protein>
    <recommendedName>
        <fullName evidence="7">ADP ribosylation factor like GTPase 9</fullName>
    </recommendedName>
</protein>
<keyword evidence="1 3" id="KW-0547">Nucleotide-binding</keyword>
<keyword evidence="4" id="KW-1133">Transmembrane helix</keyword>
<evidence type="ECO:0000256" key="3">
    <source>
        <dbReference type="PIRSR" id="PIRSR606689-1"/>
    </source>
</evidence>
<dbReference type="PANTHER" id="PTHR46724">
    <property type="entry name" value="ADP-RIBOSYLATION FACTOR-LIKE PROTEIN 9-RELATED"/>
    <property type="match status" value="1"/>
</dbReference>
<evidence type="ECO:0000313" key="6">
    <source>
        <dbReference type="Proteomes" id="UP000001645"/>
    </source>
</evidence>
<dbReference type="InterPro" id="IPR053254">
    <property type="entry name" value="Arf-like_GTPase"/>
</dbReference>
<dbReference type="GO" id="GO:0003924">
    <property type="term" value="F:GTPase activity"/>
    <property type="evidence" value="ECO:0007669"/>
    <property type="project" value="InterPro"/>
</dbReference>
<dbReference type="GO" id="GO:0005525">
    <property type="term" value="F:GTP binding"/>
    <property type="evidence" value="ECO:0007669"/>
    <property type="project" value="UniProtKB-KW"/>
</dbReference>
<evidence type="ECO:0000256" key="4">
    <source>
        <dbReference type="SAM" id="Phobius"/>
    </source>
</evidence>
<feature type="binding site" evidence="3">
    <location>
        <position position="130"/>
    </location>
    <ligand>
        <name>GTP</name>
        <dbReference type="ChEBI" id="CHEBI:37565"/>
    </ligand>
</feature>
<name>A0A803XK03_MELGA</name>
<dbReference type="Gene3D" id="3.40.50.300">
    <property type="entry name" value="P-loop containing nucleotide triphosphate hydrolases"/>
    <property type="match status" value="1"/>
</dbReference>